<proteinExistence type="predicted"/>
<protein>
    <recommendedName>
        <fullName evidence="3">CdiI immunity protein domain-containing protein</fullName>
    </recommendedName>
</protein>
<evidence type="ECO:0008006" key="3">
    <source>
        <dbReference type="Google" id="ProtNLM"/>
    </source>
</evidence>
<keyword evidence="2" id="KW-1185">Reference proteome</keyword>
<dbReference type="Proteomes" id="UP000831963">
    <property type="component" value="Chromosome"/>
</dbReference>
<dbReference type="EMBL" id="CP078077">
    <property type="protein sequence ID" value="UPL14757.1"/>
    <property type="molecule type" value="Genomic_DNA"/>
</dbReference>
<evidence type="ECO:0000313" key="1">
    <source>
        <dbReference type="EMBL" id="UPL14757.1"/>
    </source>
</evidence>
<gene>
    <name evidence="1" type="ORF">KV396_09815</name>
</gene>
<evidence type="ECO:0000313" key="2">
    <source>
        <dbReference type="Proteomes" id="UP000831963"/>
    </source>
</evidence>
<accession>A0ABY4IRS6</accession>
<reference evidence="1 2" key="1">
    <citation type="submission" date="2021-06" db="EMBL/GenBank/DDBJ databases">
        <title>Genome-based taxonomic framework of Microbacterium strains isolated from marine environment, the description of four new species and reclassification of four preexisting species.</title>
        <authorList>
            <person name="Lee S.D."/>
            <person name="Kim S.-M."/>
            <person name="Byeon Y.-S."/>
            <person name="Yang H.L."/>
            <person name="Kim I.S."/>
        </authorList>
    </citation>
    <scope>NUCLEOTIDE SEQUENCE [LARGE SCALE GENOMIC DNA]</scope>
    <source>
        <strain evidence="1 2">SSW1-36</strain>
    </source>
</reference>
<sequence length="157" mass="17653">MKPVRLVDLVYQGNITKAIKVATPFSPQAIFDQLFIDDKRHLEDEGPCDEFLRAWFASLKFPFLRAEAADCFTKVYTTELAPVPNAEYIGAYMRTQALREAIERVVEIILGPELRDLEETPDHPLSAESARRWRVIGAVLAELDLPPAVSAIAPDRS</sequence>
<name>A0ABY4IRS6_9MICO</name>
<dbReference type="RefSeq" id="WP_247955599.1">
    <property type="nucleotide sequence ID" value="NZ_CP078077.1"/>
</dbReference>
<organism evidence="1 2">
    <name type="scientific">Microbacterium galbinum</name>
    <dbReference type="NCBI Taxonomy" id="2851646"/>
    <lineage>
        <taxon>Bacteria</taxon>
        <taxon>Bacillati</taxon>
        <taxon>Actinomycetota</taxon>
        <taxon>Actinomycetes</taxon>
        <taxon>Micrococcales</taxon>
        <taxon>Microbacteriaceae</taxon>
        <taxon>Microbacterium</taxon>
    </lineage>
</organism>